<keyword evidence="20" id="KW-1185">Reference proteome</keyword>
<protein>
    <submittedName>
        <fullName evidence="19">Chloroplast envelope translocase family</fullName>
    </submittedName>
</protein>
<reference evidence="19 20" key="1">
    <citation type="journal article" date="2018" name="Plant J.">
        <title>Genome sequences of Chlorella sorokiniana UTEX 1602 and Micractinium conductrix SAG 241.80: implications to maltose excretion by a green alga.</title>
        <authorList>
            <person name="Arriola M.B."/>
            <person name="Velmurugan N."/>
            <person name="Zhang Y."/>
            <person name="Plunkett M.H."/>
            <person name="Hondzo H."/>
            <person name="Barney B.M."/>
        </authorList>
    </citation>
    <scope>NUCLEOTIDE SEQUENCE [LARGE SCALE GENOMIC DNA]</scope>
    <source>
        <strain evidence="19 20">SAG 241.80</strain>
    </source>
</reference>
<dbReference type="Pfam" id="PF11886">
    <property type="entry name" value="TOC159_MAD"/>
    <property type="match status" value="1"/>
</dbReference>
<keyword evidence="9" id="KW-1002">Plastid outer membrane</keyword>
<dbReference type="InterPro" id="IPR024283">
    <property type="entry name" value="TOC159_MAD"/>
</dbReference>
<dbReference type="EMBL" id="LHPF02000026">
    <property type="protein sequence ID" value="PSC69469.1"/>
    <property type="molecule type" value="Genomic_DNA"/>
</dbReference>
<dbReference type="AlphaFoldDB" id="A0A2P6V5V8"/>
<evidence type="ECO:0000256" key="11">
    <source>
        <dbReference type="ARBA" id="ARBA00022927"/>
    </source>
</evidence>
<dbReference type="PROSITE" id="PS51720">
    <property type="entry name" value="G_AIG1"/>
    <property type="match status" value="1"/>
</dbReference>
<name>A0A2P6V5V8_9CHLO</name>
<evidence type="ECO:0000259" key="18">
    <source>
        <dbReference type="PROSITE" id="PS51720"/>
    </source>
</evidence>
<dbReference type="Gene3D" id="3.40.50.300">
    <property type="entry name" value="P-loop containing nucleotide triphosphate hydrolases"/>
    <property type="match status" value="1"/>
</dbReference>
<sequence length="911" mass="97826">MSAHPDDSEEEVYLSEPPSGDEEEDVRTDDDYEYNEVGEEEAESDKEGDEEFGDAQSRGDSLSSSPSPAGNGWVNSIFKRVVAAADGSAAEEAQEEGEEAVAARVAASAVAAAVAANIPAGGAAPRGLPGLPSRPAPRGGLPGLPARPGLGSGLPPRPSGDQQPAAQQPQQPAGGLPSLPPRPAVSGAAAGGAAANPMLFRRAAPAEDGSAVATVTAPPPPMPTSVLTGDETDKARKVKLQVQQFRTDIYRIALRMKYPTRASVLQQMMYRLGMAERIHLGSSATQQRGVEDLALADAERAEVLGQPSLDFGCKILVLGLQGVGKTATIHSLLGAPPAAGGYRETGRVEVIKGEVGGIPLTFIDTPGLEPSAGAISSNLRKLHAAKRAFNKHKPQAVLYIDRLDAGRRDMADLNVLRSITEVFGQDIWFSTVLLLTHGGAPPPDTSAGQPMTFEMFYQQRGQQAQTLLRQVAGDQRLLNPIALAENSPACPRSEEGDLVLPNGTPWCRQLLMLLFTTTMLNKANTVLKPGEGRSAARGGMQQFMGMKVPPLGWLLGRLVDFRSPRKPPEDEREIKRNDEIRKLSPTEQTVQLRKKRAYLKLRADEARAGDDGTVPILAPEPPLAPSFDPEVNGYRYQVLESSTGIIARPVISEGAMDHQDGIDTMQVEKQAILRPKGQYLGGVPSLAWAQLQKDKTQFTFQGEAEGSYFHSSKWTSTAACNVQTIGRDVLYTPRVETRLKTGRRNKVAVGALFSRLGEEYSHPFNGGALAYGLKLDDRVRLAPNVKLRGSVGRMYTKAGPSVDHGTALAWDCKIKPSQDESARILVGGTAVWQRRDCVMGGNLSTEFRLPKKGGRGGKSDTMCSMNANLNNKGNGQLVMRLSSHDYPQLAASMAVPVLATLWQRLFGREEF</sequence>
<dbReference type="Proteomes" id="UP000239649">
    <property type="component" value="Unassembled WGS sequence"/>
</dbReference>
<feature type="region of interest" description="Disordered" evidence="17">
    <location>
        <begin position="120"/>
        <end position="190"/>
    </location>
</feature>
<evidence type="ECO:0000256" key="16">
    <source>
        <dbReference type="ARBA" id="ARBA00023775"/>
    </source>
</evidence>
<comment type="cofactor">
    <cofactor evidence="1">
        <name>Mg(2+)</name>
        <dbReference type="ChEBI" id="CHEBI:18420"/>
    </cofactor>
</comment>
<dbReference type="InterPro" id="IPR006703">
    <property type="entry name" value="G_AIG1"/>
</dbReference>
<evidence type="ECO:0000256" key="7">
    <source>
        <dbReference type="ARBA" id="ARBA00022741"/>
    </source>
</evidence>
<evidence type="ECO:0000256" key="17">
    <source>
        <dbReference type="SAM" id="MobiDB-lite"/>
    </source>
</evidence>
<dbReference type="InterPro" id="IPR045058">
    <property type="entry name" value="GIMA/IAN/Toc"/>
</dbReference>
<evidence type="ECO:0000256" key="2">
    <source>
        <dbReference type="ARBA" id="ARBA00022448"/>
    </source>
</evidence>
<evidence type="ECO:0000256" key="15">
    <source>
        <dbReference type="ARBA" id="ARBA00023766"/>
    </source>
</evidence>
<keyword evidence="2" id="KW-0813">Transport</keyword>
<dbReference type="GO" id="GO:0009707">
    <property type="term" value="C:chloroplast outer membrane"/>
    <property type="evidence" value="ECO:0007669"/>
    <property type="project" value="UniProtKB-SubCell"/>
</dbReference>
<feature type="compositionally biased region" description="Low complexity" evidence="17">
    <location>
        <begin position="159"/>
        <end position="177"/>
    </location>
</feature>
<gene>
    <name evidence="19" type="ORF">C2E20_7048</name>
</gene>
<dbReference type="OrthoDB" id="8954335at2759"/>
<keyword evidence="11" id="KW-0653">Protein transport</keyword>
<keyword evidence="7" id="KW-0547">Nucleotide-binding</keyword>
<keyword evidence="6" id="KW-0479">Metal-binding</keyword>
<evidence type="ECO:0000256" key="1">
    <source>
        <dbReference type="ARBA" id="ARBA00001946"/>
    </source>
</evidence>
<dbReference type="Pfam" id="PF04548">
    <property type="entry name" value="AIG1"/>
    <property type="match status" value="1"/>
</dbReference>
<evidence type="ECO:0000256" key="9">
    <source>
        <dbReference type="ARBA" id="ARBA00022805"/>
    </source>
</evidence>
<evidence type="ECO:0000256" key="3">
    <source>
        <dbReference type="ARBA" id="ARBA00022528"/>
    </source>
</evidence>
<evidence type="ECO:0000256" key="6">
    <source>
        <dbReference type="ARBA" id="ARBA00022723"/>
    </source>
</evidence>
<keyword evidence="12" id="KW-1133">Transmembrane helix</keyword>
<accession>A0A2P6V5V8</accession>
<evidence type="ECO:0000256" key="8">
    <source>
        <dbReference type="ARBA" id="ARBA00022801"/>
    </source>
</evidence>
<evidence type="ECO:0000256" key="4">
    <source>
        <dbReference type="ARBA" id="ARBA00022640"/>
    </source>
</evidence>
<keyword evidence="14" id="KW-0472">Membrane</keyword>
<keyword evidence="13" id="KW-0342">GTP-binding</keyword>
<proteinExistence type="inferred from homology"/>
<dbReference type="STRING" id="554055.A0A2P6V5V8"/>
<feature type="domain" description="AIG1-type G" evidence="18">
    <location>
        <begin position="310"/>
        <end position="537"/>
    </location>
</feature>
<keyword evidence="4" id="KW-0934">Plastid</keyword>
<evidence type="ECO:0000256" key="10">
    <source>
        <dbReference type="ARBA" id="ARBA00022842"/>
    </source>
</evidence>
<evidence type="ECO:0000256" key="5">
    <source>
        <dbReference type="ARBA" id="ARBA00022692"/>
    </source>
</evidence>
<comment type="caution">
    <text evidence="19">The sequence shown here is derived from an EMBL/GenBank/DDBJ whole genome shotgun (WGS) entry which is preliminary data.</text>
</comment>
<comment type="subcellular location">
    <subcellularLocation>
        <location evidence="15">Plastid</location>
        <location evidence="15">Chloroplast outer membrane</location>
        <topology evidence="15">Single-pass membrane protein</topology>
    </subcellularLocation>
</comment>
<evidence type="ECO:0000313" key="19">
    <source>
        <dbReference type="EMBL" id="PSC69469.1"/>
    </source>
</evidence>
<evidence type="ECO:0000313" key="20">
    <source>
        <dbReference type="Proteomes" id="UP000239649"/>
    </source>
</evidence>
<dbReference type="GO" id="GO:0046872">
    <property type="term" value="F:metal ion binding"/>
    <property type="evidence" value="ECO:0007669"/>
    <property type="project" value="UniProtKB-KW"/>
</dbReference>
<evidence type="ECO:0000256" key="14">
    <source>
        <dbReference type="ARBA" id="ARBA00023136"/>
    </source>
</evidence>
<feature type="compositionally biased region" description="Acidic residues" evidence="17">
    <location>
        <begin position="7"/>
        <end position="53"/>
    </location>
</feature>
<keyword evidence="3" id="KW-0150">Chloroplast</keyword>
<evidence type="ECO:0000256" key="13">
    <source>
        <dbReference type="ARBA" id="ARBA00023134"/>
    </source>
</evidence>
<keyword evidence="10" id="KW-0460">Magnesium</keyword>
<dbReference type="InterPro" id="IPR027417">
    <property type="entry name" value="P-loop_NTPase"/>
</dbReference>
<feature type="region of interest" description="Disordered" evidence="17">
    <location>
        <begin position="210"/>
        <end position="232"/>
    </location>
</feature>
<dbReference type="SUPFAM" id="SSF52540">
    <property type="entry name" value="P-loop containing nucleoside triphosphate hydrolases"/>
    <property type="match status" value="1"/>
</dbReference>
<keyword evidence="8" id="KW-0378">Hydrolase</keyword>
<dbReference type="GO" id="GO:0005525">
    <property type="term" value="F:GTP binding"/>
    <property type="evidence" value="ECO:0007669"/>
    <property type="project" value="UniProtKB-KW"/>
</dbReference>
<comment type="similarity">
    <text evidence="16">Belongs to the TRAFAC class TrmE-Era-EngA-EngB-Septin-like GTPase superfamily. AIG1/Toc34/Toc159-like paraseptin GTPase family. TOC159 subfamily.</text>
</comment>
<dbReference type="PANTHER" id="PTHR10903:SF135">
    <property type="entry name" value="TRANSLOCASE OF CHLOROPLAST 120, CHLOROPLASTIC-RELATED"/>
    <property type="match status" value="1"/>
</dbReference>
<dbReference type="GO" id="GO:0015031">
    <property type="term" value="P:protein transport"/>
    <property type="evidence" value="ECO:0007669"/>
    <property type="project" value="UniProtKB-KW"/>
</dbReference>
<feature type="compositionally biased region" description="Low complexity" evidence="17">
    <location>
        <begin position="120"/>
        <end position="149"/>
    </location>
</feature>
<keyword evidence="5" id="KW-0812">Transmembrane</keyword>
<dbReference type="PANTHER" id="PTHR10903">
    <property type="entry name" value="GTPASE, IMAP FAMILY MEMBER-RELATED"/>
    <property type="match status" value="1"/>
</dbReference>
<dbReference type="GO" id="GO:0016787">
    <property type="term" value="F:hydrolase activity"/>
    <property type="evidence" value="ECO:0007669"/>
    <property type="project" value="UniProtKB-KW"/>
</dbReference>
<evidence type="ECO:0000256" key="12">
    <source>
        <dbReference type="ARBA" id="ARBA00022989"/>
    </source>
</evidence>
<feature type="region of interest" description="Disordered" evidence="17">
    <location>
        <begin position="1"/>
        <end position="106"/>
    </location>
</feature>
<feature type="compositionally biased region" description="Low complexity" evidence="17">
    <location>
        <begin position="81"/>
        <end position="91"/>
    </location>
</feature>
<organism evidence="19 20">
    <name type="scientific">Micractinium conductrix</name>
    <dbReference type="NCBI Taxonomy" id="554055"/>
    <lineage>
        <taxon>Eukaryota</taxon>
        <taxon>Viridiplantae</taxon>
        <taxon>Chlorophyta</taxon>
        <taxon>core chlorophytes</taxon>
        <taxon>Trebouxiophyceae</taxon>
        <taxon>Chlorellales</taxon>
        <taxon>Chlorellaceae</taxon>
        <taxon>Chlorella clade</taxon>
        <taxon>Micractinium</taxon>
    </lineage>
</organism>